<organism evidence="1 2">
    <name type="scientific">Symbiodinium pilosum</name>
    <name type="common">Dinoflagellate</name>
    <dbReference type="NCBI Taxonomy" id="2952"/>
    <lineage>
        <taxon>Eukaryota</taxon>
        <taxon>Sar</taxon>
        <taxon>Alveolata</taxon>
        <taxon>Dinophyceae</taxon>
        <taxon>Suessiales</taxon>
        <taxon>Symbiodiniaceae</taxon>
        <taxon>Symbiodinium</taxon>
    </lineage>
</organism>
<feature type="non-terminal residue" evidence="1">
    <location>
        <position position="54"/>
    </location>
</feature>
<dbReference type="AlphaFoldDB" id="A0A812YJ67"/>
<proteinExistence type="predicted"/>
<comment type="caution">
    <text evidence="1">The sequence shown here is derived from an EMBL/GenBank/DDBJ whole genome shotgun (WGS) entry which is preliminary data.</text>
</comment>
<dbReference type="EMBL" id="CAJNIZ010048223">
    <property type="protein sequence ID" value="CAE7784831.1"/>
    <property type="molecule type" value="Genomic_DNA"/>
</dbReference>
<sequence length="54" mass="5801">SVLCSMRSRDSSRPFGGSFPGLSALRRRFPACGTAMCGSRCTHCHPCLCVPLAR</sequence>
<accession>A0A812YJ67</accession>
<feature type="non-terminal residue" evidence="1">
    <location>
        <position position="1"/>
    </location>
</feature>
<evidence type="ECO:0000313" key="2">
    <source>
        <dbReference type="Proteomes" id="UP000649617"/>
    </source>
</evidence>
<reference evidence="1" key="1">
    <citation type="submission" date="2021-02" db="EMBL/GenBank/DDBJ databases">
        <authorList>
            <person name="Dougan E. K."/>
            <person name="Rhodes N."/>
            <person name="Thang M."/>
            <person name="Chan C."/>
        </authorList>
    </citation>
    <scope>NUCLEOTIDE SEQUENCE</scope>
</reference>
<protein>
    <submittedName>
        <fullName evidence="1">Uncharacterized protein</fullName>
    </submittedName>
</protein>
<evidence type="ECO:0000313" key="1">
    <source>
        <dbReference type="EMBL" id="CAE7784831.1"/>
    </source>
</evidence>
<keyword evidence="2" id="KW-1185">Reference proteome</keyword>
<name>A0A812YJ67_SYMPI</name>
<dbReference type="Proteomes" id="UP000649617">
    <property type="component" value="Unassembled WGS sequence"/>
</dbReference>
<gene>
    <name evidence="1" type="ORF">SPIL2461_LOCUS23383</name>
</gene>